<keyword evidence="2" id="KW-1185">Reference proteome</keyword>
<comment type="caution">
    <text evidence="1">The sequence shown here is derived from an EMBL/GenBank/DDBJ whole genome shotgun (WGS) entry which is preliminary data.</text>
</comment>
<accession>A0ABX0UH59</accession>
<evidence type="ECO:0000313" key="2">
    <source>
        <dbReference type="Proteomes" id="UP001179181"/>
    </source>
</evidence>
<dbReference type="EMBL" id="JAASQJ010000001">
    <property type="protein sequence ID" value="NIJ52352.1"/>
    <property type="molecule type" value="Genomic_DNA"/>
</dbReference>
<evidence type="ECO:0000313" key="1">
    <source>
        <dbReference type="EMBL" id="NIJ52352.1"/>
    </source>
</evidence>
<dbReference type="Proteomes" id="UP001179181">
    <property type="component" value="Unassembled WGS sequence"/>
</dbReference>
<protein>
    <recommendedName>
        <fullName evidence="3">YceI family protein</fullName>
    </recommendedName>
</protein>
<sequence>MKTRTFEVASVQSNIDWTGKKVTGAHHGTIGDTLIYNEFELDVKLTASATL</sequence>
<gene>
    <name evidence="1" type="ORF">FHS68_001508</name>
</gene>
<reference evidence="1 2" key="1">
    <citation type="submission" date="2020-03" db="EMBL/GenBank/DDBJ databases">
        <title>Genomic Encyclopedia of Type Strains, Phase IV (KMG-IV): sequencing the most valuable type-strain genomes for metagenomic binning, comparative biology and taxonomic classification.</title>
        <authorList>
            <person name="Goeker M."/>
        </authorList>
    </citation>
    <scope>NUCLEOTIDE SEQUENCE [LARGE SCALE GENOMIC DNA]</scope>
    <source>
        <strain evidence="1 2">DSM 102865</strain>
    </source>
</reference>
<organism evidence="1 2">
    <name type="scientific">Dyadobacter arcticus</name>
    <dbReference type="NCBI Taxonomy" id="1078754"/>
    <lineage>
        <taxon>Bacteria</taxon>
        <taxon>Pseudomonadati</taxon>
        <taxon>Bacteroidota</taxon>
        <taxon>Cytophagia</taxon>
        <taxon>Cytophagales</taxon>
        <taxon>Spirosomataceae</taxon>
        <taxon>Dyadobacter</taxon>
    </lineage>
</organism>
<evidence type="ECO:0008006" key="3">
    <source>
        <dbReference type="Google" id="ProtNLM"/>
    </source>
</evidence>
<name>A0ABX0UH59_9BACT</name>
<proteinExistence type="predicted"/>
<dbReference type="RefSeq" id="WP_208408202.1">
    <property type="nucleotide sequence ID" value="NZ_JAASQJ010000001.1"/>
</dbReference>